<comment type="caution">
    <text evidence="1">The sequence shown here is derived from an EMBL/GenBank/DDBJ whole genome shotgun (WGS) entry which is preliminary data.</text>
</comment>
<dbReference type="Proteomes" id="UP000019478">
    <property type="component" value="Unassembled WGS sequence"/>
</dbReference>
<evidence type="ECO:0000313" key="2">
    <source>
        <dbReference type="Proteomes" id="UP000019478"/>
    </source>
</evidence>
<dbReference type="GO" id="GO:0001164">
    <property type="term" value="F:RNA polymerase I core promoter sequence-specific DNA binding"/>
    <property type="evidence" value="ECO:0007669"/>
    <property type="project" value="InterPro"/>
</dbReference>
<name>W9XUG0_9EURO</name>
<evidence type="ECO:0000313" key="1">
    <source>
        <dbReference type="EMBL" id="EXJ80975.1"/>
    </source>
</evidence>
<organism evidence="1 2">
    <name type="scientific">Capronia epimyces CBS 606.96</name>
    <dbReference type="NCBI Taxonomy" id="1182542"/>
    <lineage>
        <taxon>Eukaryota</taxon>
        <taxon>Fungi</taxon>
        <taxon>Dikarya</taxon>
        <taxon>Ascomycota</taxon>
        <taxon>Pezizomycotina</taxon>
        <taxon>Eurotiomycetes</taxon>
        <taxon>Chaetothyriomycetidae</taxon>
        <taxon>Chaetothyriales</taxon>
        <taxon>Herpotrichiellaceae</taxon>
        <taxon>Capronia</taxon>
    </lineage>
</organism>
<dbReference type="AlphaFoldDB" id="W9XUG0"/>
<dbReference type="PANTHER" id="PTHR28244">
    <property type="entry name" value="RNA POLYMERASE I-SPECIFIC TRANSCRIPTION INITIATION FACTOR RRN11"/>
    <property type="match status" value="1"/>
</dbReference>
<dbReference type="GO" id="GO:0001181">
    <property type="term" value="F:RNA polymerase I general transcription initiation factor activity"/>
    <property type="evidence" value="ECO:0007669"/>
    <property type="project" value="InterPro"/>
</dbReference>
<dbReference type="Pfam" id="PF04090">
    <property type="entry name" value="Rrn11"/>
    <property type="match status" value="1"/>
</dbReference>
<sequence>MSTIFSPAISTQRTSFDGRIQSLRKKRKRVKATRNAQQDLEYEMLQKTVKSTIELEYTAVVSPLERYQRRVAGQPLDQLPPPFPFPHAGKATAVSWSDDGIAAPERSLTTPPAKADHMPRTLHLQHLAALTAIVHRSLLSEDFTRASRALGLMFRTDIVNRNSAIRNHGYMGIGAEALLRQGRPSQGAGGWGEGFENAKRFYERLIILHPYHKSWPGTVNAVDFYLAMFNIWIYVTQAETSPAASTLPEGESNLESPTLSPRANRTYLGSQAKLRELEQATEIADKMDTCMATLPYMDEAELIRLRAMVALWTADLHDILSDRETHFDHHAFASLSIEPDEETTRSEHVREAARARDLARDLIERLEGGPRNDSSEE</sequence>
<proteinExistence type="predicted"/>
<reference evidence="1 2" key="1">
    <citation type="submission" date="2013-03" db="EMBL/GenBank/DDBJ databases">
        <title>The Genome Sequence of Capronia epimyces CBS 606.96.</title>
        <authorList>
            <consortium name="The Broad Institute Genomics Platform"/>
            <person name="Cuomo C."/>
            <person name="de Hoog S."/>
            <person name="Gorbushina A."/>
            <person name="Walker B."/>
            <person name="Young S.K."/>
            <person name="Zeng Q."/>
            <person name="Gargeya S."/>
            <person name="Fitzgerald M."/>
            <person name="Haas B."/>
            <person name="Abouelleil A."/>
            <person name="Allen A.W."/>
            <person name="Alvarado L."/>
            <person name="Arachchi H.M."/>
            <person name="Berlin A.M."/>
            <person name="Chapman S.B."/>
            <person name="Gainer-Dewar J."/>
            <person name="Goldberg J."/>
            <person name="Griggs A."/>
            <person name="Gujja S."/>
            <person name="Hansen M."/>
            <person name="Howarth C."/>
            <person name="Imamovic A."/>
            <person name="Ireland A."/>
            <person name="Larimer J."/>
            <person name="McCowan C."/>
            <person name="Murphy C."/>
            <person name="Pearson M."/>
            <person name="Poon T.W."/>
            <person name="Priest M."/>
            <person name="Roberts A."/>
            <person name="Saif S."/>
            <person name="Shea T."/>
            <person name="Sisk P."/>
            <person name="Sykes S."/>
            <person name="Wortman J."/>
            <person name="Nusbaum C."/>
            <person name="Birren B."/>
        </authorList>
    </citation>
    <scope>NUCLEOTIDE SEQUENCE [LARGE SCALE GENOMIC DNA]</scope>
    <source>
        <strain evidence="1 2">CBS 606.96</strain>
    </source>
</reference>
<dbReference type="InterPro" id="IPR007224">
    <property type="entry name" value="TIF_Rrn11"/>
</dbReference>
<dbReference type="GeneID" id="19171363"/>
<protein>
    <submittedName>
        <fullName evidence="1">Uncharacterized protein</fullName>
    </submittedName>
</protein>
<dbReference type="GO" id="GO:0017025">
    <property type="term" value="F:TBP-class protein binding"/>
    <property type="evidence" value="ECO:0007669"/>
    <property type="project" value="TreeGrafter"/>
</dbReference>
<accession>W9XUG0</accession>
<dbReference type="STRING" id="1182542.W9XUG0"/>
<keyword evidence="2" id="KW-1185">Reference proteome</keyword>
<dbReference type="HOGENOM" id="CLU_027162_1_1_1"/>
<dbReference type="GO" id="GO:0042790">
    <property type="term" value="P:nucleolar large rRNA transcription by RNA polymerase I"/>
    <property type="evidence" value="ECO:0007669"/>
    <property type="project" value="TreeGrafter"/>
</dbReference>
<dbReference type="eggNOG" id="ENOG502SC4N">
    <property type="taxonomic scope" value="Eukaryota"/>
</dbReference>
<dbReference type="OrthoDB" id="2159786at2759"/>
<dbReference type="EMBL" id="AMGY01000006">
    <property type="protein sequence ID" value="EXJ80975.1"/>
    <property type="molecule type" value="Genomic_DNA"/>
</dbReference>
<gene>
    <name evidence="1" type="ORF">A1O3_07263</name>
</gene>
<dbReference type="InterPro" id="IPR053029">
    <property type="entry name" value="RNA_pol_I-specific_init_factor"/>
</dbReference>
<dbReference type="RefSeq" id="XP_007735563.1">
    <property type="nucleotide sequence ID" value="XM_007737373.1"/>
</dbReference>
<dbReference type="GO" id="GO:0070860">
    <property type="term" value="C:RNA polymerase I core factor complex"/>
    <property type="evidence" value="ECO:0007669"/>
    <property type="project" value="TreeGrafter"/>
</dbReference>
<dbReference type="PANTHER" id="PTHR28244:SF1">
    <property type="entry name" value="RNA POLYMERASE I-SPECIFIC TRANSCRIPTION INITIATION FACTOR RRN11"/>
    <property type="match status" value="1"/>
</dbReference>